<accession>M1RZE1</accession>
<proteinExistence type="predicted"/>
<dbReference type="EMBL" id="KC152961">
    <property type="protein sequence ID" value="AGG36643.1"/>
    <property type="molecule type" value="Genomic_DNA"/>
</dbReference>
<reference evidence="1" key="1">
    <citation type="journal article" date="2013" name="Nature">
        <title>A bacteriophage encodes its own CRISPR/Cas adaptive response to evade host innate immunity.</title>
        <authorList>
            <person name="Seed K.D."/>
            <person name="Lazinski D.W."/>
            <person name="Calderwood S.B."/>
            <person name="Camilli A."/>
        </authorList>
    </citation>
    <scope>NUCLEOTIDE SEQUENCE</scope>
    <source>
        <strain evidence="1">KS229</strain>
    </source>
</reference>
<evidence type="ECO:0000313" key="1">
    <source>
        <dbReference type="EMBL" id="AGG36643.1"/>
    </source>
</evidence>
<dbReference type="AlphaFoldDB" id="M1RZE1"/>
<dbReference type="RefSeq" id="WP_229767650.1">
    <property type="nucleotide sequence ID" value="NZ_LQHM01000030.1"/>
</dbReference>
<organism evidence="1">
    <name type="scientific">Vibrio cholerae serotype O1 biovar El Tor</name>
    <dbReference type="NCBI Taxonomy" id="686"/>
    <lineage>
        <taxon>Bacteria</taxon>
        <taxon>Pseudomonadati</taxon>
        <taxon>Pseudomonadota</taxon>
        <taxon>Gammaproteobacteria</taxon>
        <taxon>Vibrionales</taxon>
        <taxon>Vibrionaceae</taxon>
        <taxon>Vibrio</taxon>
    </lineage>
</organism>
<sequence length="412" mass="46926">MTTPTNTEVKTYSTKDSNGKTQYQMHTEVSLADCGTYGLNNSDKAFLLAILADARWDGNKWESKLSIPMIQKRSGMGEKAQRASRKRLIELGVIKAYQQFDNSLIFHFRSLDLNEVRVQEFAEALAKKTDGKILHIKVSENNLLLKRYKKSWGETYPKRYESFKNAVMAKTRNGEIFNSEHHKAWRKTYTLNNPDDVMDLDLIYLTDGDMVVIGENVKVINNGIEKPIVLKQESAPKPFSLKAGETQNDYDHAFDGIEPTFEDVPTSEEEPEEVQPQEALEVIEQQVVEQDEPKEVVEVVTPQVVEHVTPVVCGDKSKLLKCFRPNTDISEIDISGRGIGFFAKPLHLKECDKDTARQYLKVIKEYYWEQYNPDDVTIANMVSWLTCSVCSNLTNELGYCLDPNCSSNNLPF</sequence>
<name>M1RZE1_VIBCE</name>
<protein>
    <submittedName>
        <fullName evidence="1">Uncharacterized protein</fullName>
    </submittedName>
</protein>